<dbReference type="Proteomes" id="UP001519460">
    <property type="component" value="Unassembled WGS sequence"/>
</dbReference>
<protein>
    <submittedName>
        <fullName evidence="2">Uncharacterized protein</fullName>
    </submittedName>
</protein>
<gene>
    <name evidence="2" type="ORF">BaRGS_00024626</name>
</gene>
<keyword evidence="3" id="KW-1185">Reference proteome</keyword>
<feature type="compositionally biased region" description="Basic and acidic residues" evidence="1">
    <location>
        <begin position="476"/>
        <end position="490"/>
    </location>
</feature>
<name>A0ABD0KAP7_9CAEN</name>
<reference evidence="2 3" key="1">
    <citation type="journal article" date="2023" name="Sci. Data">
        <title>Genome assembly of the Korean intertidal mud-creeper Batillaria attramentaria.</title>
        <authorList>
            <person name="Patra A.K."/>
            <person name="Ho P.T."/>
            <person name="Jun S."/>
            <person name="Lee S.J."/>
            <person name="Kim Y."/>
            <person name="Won Y.J."/>
        </authorList>
    </citation>
    <scope>NUCLEOTIDE SEQUENCE [LARGE SCALE GENOMIC DNA]</scope>
    <source>
        <strain evidence="2">Wonlab-2016</strain>
    </source>
</reference>
<proteinExistence type="predicted"/>
<evidence type="ECO:0000313" key="2">
    <source>
        <dbReference type="EMBL" id="KAK7484137.1"/>
    </source>
</evidence>
<evidence type="ECO:0000313" key="3">
    <source>
        <dbReference type="Proteomes" id="UP001519460"/>
    </source>
</evidence>
<organism evidence="2 3">
    <name type="scientific">Batillaria attramentaria</name>
    <dbReference type="NCBI Taxonomy" id="370345"/>
    <lineage>
        <taxon>Eukaryota</taxon>
        <taxon>Metazoa</taxon>
        <taxon>Spiralia</taxon>
        <taxon>Lophotrochozoa</taxon>
        <taxon>Mollusca</taxon>
        <taxon>Gastropoda</taxon>
        <taxon>Caenogastropoda</taxon>
        <taxon>Sorbeoconcha</taxon>
        <taxon>Cerithioidea</taxon>
        <taxon>Batillariidae</taxon>
        <taxon>Batillaria</taxon>
    </lineage>
</organism>
<feature type="region of interest" description="Disordered" evidence="1">
    <location>
        <begin position="342"/>
        <end position="369"/>
    </location>
</feature>
<accession>A0ABD0KAP7</accession>
<feature type="region of interest" description="Disordered" evidence="1">
    <location>
        <begin position="382"/>
        <end position="490"/>
    </location>
</feature>
<evidence type="ECO:0000256" key="1">
    <source>
        <dbReference type="SAM" id="MobiDB-lite"/>
    </source>
</evidence>
<dbReference type="EMBL" id="JACVVK020000215">
    <property type="protein sequence ID" value="KAK7484137.1"/>
    <property type="molecule type" value="Genomic_DNA"/>
</dbReference>
<sequence length="490" mass="54950">MQIYLSENQEFRKFVQAHMDFLGKIVDVESLDCNLARNYKNPDGWMKSMIAKHHVLIYLSPTLGERLKKIEENPHSEDHGTTHLNLCGKAVERLRKRSHRSLCFRGLRTRAAFVVSGCFNTDQEHSAYLSRQRWFGVPCFRVMSEDVRSLESPRELVQVLCGGRKGVTCRTFDWANTAQADKLRHQAYQLKVHLDEVRVHAERSADRGMNNEHPLHMNPAGHGMYDAHLLHMNPVGRGMNDEHVLHMNPADRGMNDGHVLHRNLAGLGMNNEHLPHWNPAGRGMNNGHPPYVDPAGRRMNQEHLFHINPAGRGMNDEYLPHMNPAGRGMNDEHLPRMNLVGRGVNNEHQPRTDVNERCMPSEMNASGDKEQVRGLLSNGYAAGVQCTEPPGGTGTDSGFSSDPRSNSNRIASNDPRGRFNVQPRPCADEESSAERDALIGRHTAGACNSSNPSPPSFFGPDDGASEISSRSGMSECFRRVNDRSGWHRPP</sequence>
<comment type="caution">
    <text evidence="2">The sequence shown here is derived from an EMBL/GenBank/DDBJ whole genome shotgun (WGS) entry which is preliminary data.</text>
</comment>
<dbReference type="AlphaFoldDB" id="A0ABD0KAP7"/>